<evidence type="ECO:0000313" key="3">
    <source>
        <dbReference type="Proteomes" id="UP000014760"/>
    </source>
</evidence>
<name>R7TK31_CAPTE</name>
<accession>R7TK31</accession>
<protein>
    <submittedName>
        <fullName evidence="1 2">Uncharacterized protein</fullName>
    </submittedName>
</protein>
<keyword evidence="3" id="KW-1185">Reference proteome</keyword>
<reference evidence="1 3" key="2">
    <citation type="journal article" date="2013" name="Nature">
        <title>Insights into bilaterian evolution from three spiralian genomes.</title>
        <authorList>
            <person name="Simakov O."/>
            <person name="Marletaz F."/>
            <person name="Cho S.J."/>
            <person name="Edsinger-Gonzales E."/>
            <person name="Havlak P."/>
            <person name="Hellsten U."/>
            <person name="Kuo D.H."/>
            <person name="Larsson T."/>
            <person name="Lv J."/>
            <person name="Arendt D."/>
            <person name="Savage R."/>
            <person name="Osoegawa K."/>
            <person name="de Jong P."/>
            <person name="Grimwood J."/>
            <person name="Chapman J.A."/>
            <person name="Shapiro H."/>
            <person name="Aerts A."/>
            <person name="Otillar R.P."/>
            <person name="Terry A.Y."/>
            <person name="Boore J.L."/>
            <person name="Grigoriev I.V."/>
            <person name="Lindberg D.R."/>
            <person name="Seaver E.C."/>
            <person name="Weisblat D.A."/>
            <person name="Putnam N.H."/>
            <person name="Rokhsar D.S."/>
        </authorList>
    </citation>
    <scope>NUCLEOTIDE SEQUENCE</scope>
    <source>
        <strain evidence="1 3">I ESC-2004</strain>
    </source>
</reference>
<sequence>MTTLLPGCLMNDLHTMKLKVICPEGEVETAFLELSFQSGLVLPRARLAQEEKATKFNARIRLQQTQRSEALERKIGPEFCLDEVNTPWQQPLNFVAFEVGFLNIYISRLLSQMGDLNSHESVTMATKRRSILRLFSAIKFPDRYLPRGPDLPSISEPRADSMSIQFITKVKGPHTKYFLSDIQ</sequence>
<reference evidence="3" key="1">
    <citation type="submission" date="2012-12" db="EMBL/GenBank/DDBJ databases">
        <authorList>
            <person name="Hellsten U."/>
            <person name="Grimwood J."/>
            <person name="Chapman J.A."/>
            <person name="Shapiro H."/>
            <person name="Aerts A."/>
            <person name="Otillar R.P."/>
            <person name="Terry A.Y."/>
            <person name="Boore J.L."/>
            <person name="Simakov O."/>
            <person name="Marletaz F."/>
            <person name="Cho S.-J."/>
            <person name="Edsinger-Gonzales E."/>
            <person name="Havlak P."/>
            <person name="Kuo D.-H."/>
            <person name="Larsson T."/>
            <person name="Lv J."/>
            <person name="Arendt D."/>
            <person name="Savage R."/>
            <person name="Osoegawa K."/>
            <person name="de Jong P."/>
            <person name="Lindberg D.R."/>
            <person name="Seaver E.C."/>
            <person name="Weisblat D.A."/>
            <person name="Putnam N.H."/>
            <person name="Grigoriev I.V."/>
            <person name="Rokhsar D.S."/>
        </authorList>
    </citation>
    <scope>NUCLEOTIDE SEQUENCE</scope>
    <source>
        <strain evidence="3">I ESC-2004</strain>
    </source>
</reference>
<dbReference type="EMBL" id="KB310318">
    <property type="protein sequence ID" value="ELT91886.1"/>
    <property type="molecule type" value="Genomic_DNA"/>
</dbReference>
<dbReference type="HOGENOM" id="CLU_1476523_0_0_1"/>
<dbReference type="EnsemblMetazoa" id="CapteT188288">
    <property type="protein sequence ID" value="CapteP188288"/>
    <property type="gene ID" value="CapteG188288"/>
</dbReference>
<dbReference type="EMBL" id="AMQN01002897">
    <property type="status" value="NOT_ANNOTATED_CDS"/>
    <property type="molecule type" value="Genomic_DNA"/>
</dbReference>
<organism evidence="1">
    <name type="scientific">Capitella teleta</name>
    <name type="common">Polychaete worm</name>
    <dbReference type="NCBI Taxonomy" id="283909"/>
    <lineage>
        <taxon>Eukaryota</taxon>
        <taxon>Metazoa</taxon>
        <taxon>Spiralia</taxon>
        <taxon>Lophotrochozoa</taxon>
        <taxon>Annelida</taxon>
        <taxon>Polychaeta</taxon>
        <taxon>Sedentaria</taxon>
        <taxon>Scolecida</taxon>
        <taxon>Capitellidae</taxon>
        <taxon>Capitella</taxon>
    </lineage>
</organism>
<evidence type="ECO:0000313" key="1">
    <source>
        <dbReference type="EMBL" id="ELT91886.1"/>
    </source>
</evidence>
<evidence type="ECO:0000313" key="2">
    <source>
        <dbReference type="EnsemblMetazoa" id="CapteP188288"/>
    </source>
</evidence>
<gene>
    <name evidence="1" type="ORF">CAPTEDRAFT_188288</name>
</gene>
<dbReference type="AlphaFoldDB" id="R7TK31"/>
<reference evidence="2" key="3">
    <citation type="submission" date="2015-06" db="UniProtKB">
        <authorList>
            <consortium name="EnsemblMetazoa"/>
        </authorList>
    </citation>
    <scope>IDENTIFICATION</scope>
</reference>
<proteinExistence type="predicted"/>
<dbReference type="Proteomes" id="UP000014760">
    <property type="component" value="Unassembled WGS sequence"/>
</dbReference>